<keyword evidence="1 5" id="KW-0489">Methyltransferase</keyword>
<sequence length="274" mass="30848">MSNKWINSNSINKKINKKAVQASFSKAAAHYDQFADLQRDIGHHLIDLIPNSIKQANTILDLGCGTGYFSALFNETNESAQLTCFDLSPEMLKQTAERGMTRCQFVQGDIDVLPFTTRQFDLIFSNLVLQWSEQLVTCLEQAKNALNKQGQLCFSTLLNGSLIELQQAWKVVDRNSHINHFLTQESVQNALALSGFNNVRITTETHVKKYADVIEVMKALKGIGANHVHDGQKNRTMGRQLLKQLEQGYQPFIDNDGLYNLSYQVCYVIADAKS</sequence>
<evidence type="ECO:0000313" key="8">
    <source>
        <dbReference type="Proteomes" id="UP001366060"/>
    </source>
</evidence>
<dbReference type="PANTHER" id="PTHR13090:SF1">
    <property type="entry name" value="ARGININE-HYDROXYLASE NDUFAF5, MITOCHONDRIAL"/>
    <property type="match status" value="1"/>
</dbReference>
<dbReference type="InterPro" id="IPR025714">
    <property type="entry name" value="Methyltranfer_dom"/>
</dbReference>
<dbReference type="PANTHER" id="PTHR13090">
    <property type="entry name" value="ARGININE-HYDROXYLASE NDUFAF5, MITOCHONDRIAL"/>
    <property type="match status" value="1"/>
</dbReference>
<accession>A0ABU9HB60</accession>
<evidence type="ECO:0000256" key="3">
    <source>
        <dbReference type="ARBA" id="ARBA00022691"/>
    </source>
</evidence>
<dbReference type="Proteomes" id="UP001366060">
    <property type="component" value="Unassembled WGS sequence"/>
</dbReference>
<comment type="catalytic activity">
    <reaction evidence="5">
        <text>malonyl-[ACP] + S-adenosyl-L-methionine = malonyl-[ACP] methyl ester + S-adenosyl-L-homocysteine</text>
        <dbReference type="Rhea" id="RHEA:17105"/>
        <dbReference type="Rhea" id="RHEA-COMP:9623"/>
        <dbReference type="Rhea" id="RHEA-COMP:9954"/>
        <dbReference type="ChEBI" id="CHEBI:57856"/>
        <dbReference type="ChEBI" id="CHEBI:59789"/>
        <dbReference type="ChEBI" id="CHEBI:78449"/>
        <dbReference type="ChEBI" id="CHEBI:78845"/>
        <dbReference type="EC" id="2.1.1.197"/>
    </reaction>
</comment>
<organism evidence="7 8">
    <name type="scientific">Psychromonas arctica</name>
    <dbReference type="NCBI Taxonomy" id="168275"/>
    <lineage>
        <taxon>Bacteria</taxon>
        <taxon>Pseudomonadati</taxon>
        <taxon>Pseudomonadota</taxon>
        <taxon>Gammaproteobacteria</taxon>
        <taxon>Alteromonadales</taxon>
        <taxon>Psychromonadaceae</taxon>
        <taxon>Psychromonas</taxon>
    </lineage>
</organism>
<gene>
    <name evidence="5 7" type="primary">bioC</name>
    <name evidence="7" type="ORF">V6255_08175</name>
</gene>
<proteinExistence type="inferred from homology"/>
<dbReference type="Pfam" id="PF13847">
    <property type="entry name" value="Methyltransf_31"/>
    <property type="match status" value="1"/>
</dbReference>
<keyword evidence="8" id="KW-1185">Reference proteome</keyword>
<evidence type="ECO:0000259" key="6">
    <source>
        <dbReference type="Pfam" id="PF13847"/>
    </source>
</evidence>
<comment type="function">
    <text evidence="5">Converts the free carboxyl group of a malonyl-thioester to its methyl ester by transfer of a methyl group from S-adenosyl-L-methionine (SAM). It allows to synthesize pimeloyl-ACP via the fatty acid synthetic pathway.</text>
</comment>
<dbReference type="RefSeq" id="WP_341627707.1">
    <property type="nucleotide sequence ID" value="NZ_JBAKBA010000015.1"/>
</dbReference>
<dbReference type="InterPro" id="IPR029063">
    <property type="entry name" value="SAM-dependent_MTases_sf"/>
</dbReference>
<dbReference type="SUPFAM" id="SSF53335">
    <property type="entry name" value="S-adenosyl-L-methionine-dependent methyltransferases"/>
    <property type="match status" value="1"/>
</dbReference>
<feature type="domain" description="Methyltransferase" evidence="6">
    <location>
        <begin position="54"/>
        <end position="161"/>
    </location>
</feature>
<keyword evidence="4 5" id="KW-0093">Biotin biosynthesis</keyword>
<comment type="pathway">
    <text evidence="5">Cofactor biosynthesis; biotin biosynthesis.</text>
</comment>
<protein>
    <recommendedName>
        <fullName evidence="5">Malonyl-[acyl-carrier protein] O-methyltransferase</fullName>
        <shortName evidence="5">Malonyl-ACP O-methyltransferase</shortName>
        <ecNumber evidence="5">2.1.1.197</ecNumber>
    </recommendedName>
    <alternativeName>
        <fullName evidence="5">Biotin synthesis protein BioC</fullName>
    </alternativeName>
</protein>
<dbReference type="InterPro" id="IPR050602">
    <property type="entry name" value="Malonyl-ACP_OMT"/>
</dbReference>
<dbReference type="CDD" id="cd02440">
    <property type="entry name" value="AdoMet_MTases"/>
    <property type="match status" value="1"/>
</dbReference>
<dbReference type="EMBL" id="JBAKBA010000015">
    <property type="protein sequence ID" value="MEL0659117.1"/>
    <property type="molecule type" value="Genomic_DNA"/>
</dbReference>
<evidence type="ECO:0000256" key="1">
    <source>
        <dbReference type="ARBA" id="ARBA00022603"/>
    </source>
</evidence>
<dbReference type="NCBIfam" id="TIGR02072">
    <property type="entry name" value="BioC"/>
    <property type="match status" value="1"/>
</dbReference>
<dbReference type="EC" id="2.1.1.197" evidence="5"/>
<dbReference type="Gene3D" id="3.40.50.150">
    <property type="entry name" value="Vaccinia Virus protein VP39"/>
    <property type="match status" value="1"/>
</dbReference>
<reference evidence="7 8" key="1">
    <citation type="submission" date="2024-02" db="EMBL/GenBank/DDBJ databases">
        <title>Bacteria isolated from the canopy kelp, Nereocystis luetkeana.</title>
        <authorList>
            <person name="Pfister C.A."/>
            <person name="Younker I.T."/>
            <person name="Light S.H."/>
        </authorList>
    </citation>
    <scope>NUCLEOTIDE SEQUENCE [LARGE SCALE GENOMIC DNA]</scope>
    <source>
        <strain evidence="7 8">TI.2.07</strain>
    </source>
</reference>
<evidence type="ECO:0000256" key="5">
    <source>
        <dbReference type="HAMAP-Rule" id="MF_00835"/>
    </source>
</evidence>
<dbReference type="GO" id="GO:0032259">
    <property type="term" value="P:methylation"/>
    <property type="evidence" value="ECO:0007669"/>
    <property type="project" value="UniProtKB-KW"/>
</dbReference>
<keyword evidence="2 5" id="KW-0808">Transferase</keyword>
<evidence type="ECO:0000313" key="7">
    <source>
        <dbReference type="EMBL" id="MEL0659117.1"/>
    </source>
</evidence>
<comment type="similarity">
    <text evidence="5">Belongs to the methyltransferase superfamily.</text>
</comment>
<dbReference type="HAMAP" id="MF_00835">
    <property type="entry name" value="BioC"/>
    <property type="match status" value="1"/>
</dbReference>
<keyword evidence="3 5" id="KW-0949">S-adenosyl-L-methionine</keyword>
<evidence type="ECO:0000256" key="2">
    <source>
        <dbReference type="ARBA" id="ARBA00022679"/>
    </source>
</evidence>
<comment type="caution">
    <text evidence="7">The sequence shown here is derived from an EMBL/GenBank/DDBJ whole genome shotgun (WGS) entry which is preliminary data.</text>
</comment>
<dbReference type="GO" id="GO:0102130">
    <property type="term" value="F:malonyl-CoA methyltransferase activity"/>
    <property type="evidence" value="ECO:0007669"/>
    <property type="project" value="UniProtKB-EC"/>
</dbReference>
<name>A0ABU9HB60_9GAMM</name>
<evidence type="ECO:0000256" key="4">
    <source>
        <dbReference type="ARBA" id="ARBA00022756"/>
    </source>
</evidence>
<dbReference type="InterPro" id="IPR011814">
    <property type="entry name" value="BioC"/>
</dbReference>